<evidence type="ECO:0000259" key="8">
    <source>
        <dbReference type="PROSITE" id="PS50928"/>
    </source>
</evidence>
<dbReference type="CDD" id="cd06261">
    <property type="entry name" value="TM_PBP2"/>
    <property type="match status" value="1"/>
</dbReference>
<proteinExistence type="inferred from homology"/>
<comment type="subcellular location">
    <subcellularLocation>
        <location evidence="1 7">Cell membrane</location>
        <topology evidence="1 7">Multi-pass membrane protein</topology>
    </subcellularLocation>
</comment>
<evidence type="ECO:0000313" key="10">
    <source>
        <dbReference type="Proteomes" id="UP001177160"/>
    </source>
</evidence>
<organism evidence="9 10">
    <name type="scientific">Paracholeplasma manati</name>
    <dbReference type="NCBI Taxonomy" id="591373"/>
    <lineage>
        <taxon>Bacteria</taxon>
        <taxon>Bacillati</taxon>
        <taxon>Mycoplasmatota</taxon>
        <taxon>Mollicutes</taxon>
        <taxon>Acholeplasmatales</taxon>
        <taxon>Acholeplasmataceae</taxon>
        <taxon>Paracholeplasma</taxon>
    </lineage>
</organism>
<dbReference type="PROSITE" id="PS50928">
    <property type="entry name" value="ABC_TM1"/>
    <property type="match status" value="1"/>
</dbReference>
<dbReference type="PANTHER" id="PTHR30465">
    <property type="entry name" value="INNER MEMBRANE ABC TRANSPORTER"/>
    <property type="match status" value="1"/>
</dbReference>
<dbReference type="InterPro" id="IPR000515">
    <property type="entry name" value="MetI-like"/>
</dbReference>
<keyword evidence="6 7" id="KW-0472">Membrane</keyword>
<dbReference type="EMBL" id="JAOVQM010000005">
    <property type="protein sequence ID" value="MCV2232472.1"/>
    <property type="molecule type" value="Genomic_DNA"/>
</dbReference>
<keyword evidence="2 7" id="KW-0813">Transport</keyword>
<evidence type="ECO:0000313" key="9">
    <source>
        <dbReference type="EMBL" id="MCV2232472.1"/>
    </source>
</evidence>
<dbReference type="Gene3D" id="1.10.3720.10">
    <property type="entry name" value="MetI-like"/>
    <property type="match status" value="1"/>
</dbReference>
<dbReference type="InterPro" id="IPR035906">
    <property type="entry name" value="MetI-like_sf"/>
</dbReference>
<keyword evidence="3" id="KW-1003">Cell membrane</keyword>
<feature type="transmembrane region" description="Helical" evidence="7">
    <location>
        <begin position="150"/>
        <end position="169"/>
    </location>
</feature>
<keyword evidence="10" id="KW-1185">Reference proteome</keyword>
<dbReference type="Pfam" id="PF00528">
    <property type="entry name" value="BPD_transp_1"/>
    <property type="match status" value="1"/>
</dbReference>
<reference evidence="9" key="1">
    <citation type="submission" date="2022-09" db="EMBL/GenBank/DDBJ databases">
        <title>Novel Mycoplasma species identified in domestic and wild animals.</title>
        <authorList>
            <person name="Volokhov D.V."/>
            <person name="Furtak V.A."/>
            <person name="Zagorodnyaya T.A."/>
        </authorList>
    </citation>
    <scope>NUCLEOTIDE SEQUENCE</scope>
    <source>
        <strain evidence="9">Oakley</strain>
    </source>
</reference>
<dbReference type="PANTHER" id="PTHR30465:SF0">
    <property type="entry name" value="OLIGOPEPTIDE TRANSPORT SYSTEM PERMEASE PROTEIN APPB"/>
    <property type="match status" value="1"/>
</dbReference>
<feature type="transmembrane region" description="Helical" evidence="7">
    <location>
        <begin position="9"/>
        <end position="30"/>
    </location>
</feature>
<feature type="transmembrane region" description="Helical" evidence="7">
    <location>
        <begin position="337"/>
        <end position="357"/>
    </location>
</feature>
<evidence type="ECO:0000256" key="4">
    <source>
        <dbReference type="ARBA" id="ARBA00022692"/>
    </source>
</evidence>
<evidence type="ECO:0000256" key="2">
    <source>
        <dbReference type="ARBA" id="ARBA00022448"/>
    </source>
</evidence>
<evidence type="ECO:0000256" key="6">
    <source>
        <dbReference type="ARBA" id="ARBA00023136"/>
    </source>
</evidence>
<comment type="similarity">
    <text evidence="7">Belongs to the binding-protein-dependent transport system permease family.</text>
</comment>
<dbReference type="RefSeq" id="WP_263608659.1">
    <property type="nucleotide sequence ID" value="NZ_JAOVQM010000005.1"/>
</dbReference>
<gene>
    <name evidence="9" type="ORF">N7548_06495</name>
</gene>
<dbReference type="Proteomes" id="UP001177160">
    <property type="component" value="Unassembled WGS sequence"/>
</dbReference>
<sequence>MTKYIIQRVIWIFIILFTTLTITFVLLKLAPEYPPTKNEEKDTWLEKQVSDGYYTSVYYDANDPNDLAEIQAIREANRDRIDRTIFIVSPIQGSGVIKVFYRVPISTQYFRWLGNVLTEWNWGTSTRVRTNASAFSVIAEKMPLTLSLNVSVLLFYLPFGFLFGILAALKKDTIVDNIMQIIIMMFLSVPALVFILVLIIIFSYQFDRLLEPQFPLIELESGWEIAKGYVIPVIAGGLPAIAGLTRLLRAELSEVLTSEYVLLAKTKGLSHRQAVLRHAIRNSLVPMVPVIIGSFAGLLGGSFIMESVYGIPGVGRVTLQALAQNQYDYNVIMASSAFYGIIGLVTVLIVDLSYGLIDPQIRMGAKK</sequence>
<comment type="caution">
    <text evidence="9">The sequence shown here is derived from an EMBL/GenBank/DDBJ whole genome shotgun (WGS) entry which is preliminary data.</text>
</comment>
<dbReference type="SUPFAM" id="SSF161098">
    <property type="entry name" value="MetI-like"/>
    <property type="match status" value="1"/>
</dbReference>
<feature type="domain" description="ABC transmembrane type-1" evidence="8">
    <location>
        <begin position="142"/>
        <end position="350"/>
    </location>
</feature>
<evidence type="ECO:0000256" key="1">
    <source>
        <dbReference type="ARBA" id="ARBA00004651"/>
    </source>
</evidence>
<evidence type="ECO:0000256" key="5">
    <source>
        <dbReference type="ARBA" id="ARBA00022989"/>
    </source>
</evidence>
<keyword evidence="4 7" id="KW-0812">Transmembrane</keyword>
<evidence type="ECO:0000256" key="3">
    <source>
        <dbReference type="ARBA" id="ARBA00022475"/>
    </source>
</evidence>
<accession>A0ABT2Y7L5</accession>
<evidence type="ECO:0000256" key="7">
    <source>
        <dbReference type="RuleBase" id="RU363032"/>
    </source>
</evidence>
<feature type="transmembrane region" description="Helical" evidence="7">
    <location>
        <begin position="181"/>
        <end position="206"/>
    </location>
</feature>
<keyword evidence="5 7" id="KW-1133">Transmembrane helix</keyword>
<protein>
    <submittedName>
        <fullName evidence="9">ABC transporter permease</fullName>
    </submittedName>
</protein>
<name>A0ABT2Y7L5_9MOLU</name>
<feature type="transmembrane region" description="Helical" evidence="7">
    <location>
        <begin position="284"/>
        <end position="305"/>
    </location>
</feature>